<keyword evidence="3" id="KW-1185">Reference proteome</keyword>
<evidence type="ECO:0000313" key="3">
    <source>
        <dbReference type="Proteomes" id="UP000198406"/>
    </source>
</evidence>
<organism evidence="2 3">
    <name type="scientific">Fistulifera solaris</name>
    <name type="common">Oleaginous diatom</name>
    <dbReference type="NCBI Taxonomy" id="1519565"/>
    <lineage>
        <taxon>Eukaryota</taxon>
        <taxon>Sar</taxon>
        <taxon>Stramenopiles</taxon>
        <taxon>Ochrophyta</taxon>
        <taxon>Bacillariophyta</taxon>
        <taxon>Bacillariophyceae</taxon>
        <taxon>Bacillariophycidae</taxon>
        <taxon>Naviculales</taxon>
        <taxon>Naviculaceae</taxon>
        <taxon>Fistulifera</taxon>
    </lineage>
</organism>
<dbReference type="InParanoid" id="A0A1Z5K2I3"/>
<feature type="region of interest" description="Disordered" evidence="1">
    <location>
        <begin position="1"/>
        <end position="57"/>
    </location>
</feature>
<comment type="caution">
    <text evidence="2">The sequence shown here is derived from an EMBL/GenBank/DDBJ whole genome shotgun (WGS) entry which is preliminary data.</text>
</comment>
<sequence length="389" mass="42189">MSRKRKADNVPNQGRPNPFNEQEGDGSSPTTNPASESQPTPSRADGLESDATSQSASSFAAPLLQSDQMNMAHLQSILNQLLGVHNVSVRSDLNYSHFHQDSDWLSSIQSRPSLSLPTTTAQISLLPLLQMLLEHAGQRPGTNMRGTPTPQAALPFTSSNNIDSANLLSTLQILGRLQNLGQSTSTLPSLFTHNLSQLMSPATTRASNWTQSTSQQPILASGVPLEEARRITASATSARTPTFITMFMSCDDRVLSAYQCLIRKQIELFAAGEEDTCTIGQGRNRRVQLGQVGVRCKHCRDIPQLAKTKGAVYFPFKIDNVYQACQNMAVVHLCDNCPNIPTSIRAELQRLAKDSKSTAGGGKRYWSKGVREAGIVEDAGGRLHFGGNA</sequence>
<protein>
    <submittedName>
        <fullName evidence="2">Uncharacterized protein</fullName>
    </submittedName>
</protein>
<name>A0A1Z5K2I3_FISSO</name>
<dbReference type="OrthoDB" id="47491at2759"/>
<accession>A0A1Z5K2I3</accession>
<evidence type="ECO:0000313" key="2">
    <source>
        <dbReference type="EMBL" id="GAX20389.1"/>
    </source>
</evidence>
<proteinExistence type="predicted"/>
<reference evidence="2 3" key="1">
    <citation type="journal article" date="2015" name="Plant Cell">
        <title>Oil accumulation by the oleaginous diatom Fistulifera solaris as revealed by the genome and transcriptome.</title>
        <authorList>
            <person name="Tanaka T."/>
            <person name="Maeda Y."/>
            <person name="Veluchamy A."/>
            <person name="Tanaka M."/>
            <person name="Abida H."/>
            <person name="Marechal E."/>
            <person name="Bowler C."/>
            <person name="Muto M."/>
            <person name="Sunaga Y."/>
            <person name="Tanaka M."/>
            <person name="Yoshino T."/>
            <person name="Taniguchi T."/>
            <person name="Fukuda Y."/>
            <person name="Nemoto M."/>
            <person name="Matsumoto M."/>
            <person name="Wong P.S."/>
            <person name="Aburatani S."/>
            <person name="Fujibuchi W."/>
        </authorList>
    </citation>
    <scope>NUCLEOTIDE SEQUENCE [LARGE SCALE GENOMIC DNA]</scope>
    <source>
        <strain evidence="2 3">JPCC DA0580</strain>
    </source>
</reference>
<feature type="compositionally biased region" description="Polar residues" evidence="1">
    <location>
        <begin position="25"/>
        <end position="41"/>
    </location>
</feature>
<evidence type="ECO:0000256" key="1">
    <source>
        <dbReference type="SAM" id="MobiDB-lite"/>
    </source>
</evidence>
<gene>
    <name evidence="2" type="ORF">FisN_9Hh106</name>
</gene>
<dbReference type="AlphaFoldDB" id="A0A1Z5K2I3"/>
<dbReference type="Proteomes" id="UP000198406">
    <property type="component" value="Unassembled WGS sequence"/>
</dbReference>
<dbReference type="EMBL" id="BDSP01000147">
    <property type="protein sequence ID" value="GAX20389.1"/>
    <property type="molecule type" value="Genomic_DNA"/>
</dbReference>